<dbReference type="AlphaFoldDB" id="A0A9W9C4Z8"/>
<protein>
    <recommendedName>
        <fullName evidence="10">MFS general substrate transporter</fullName>
    </recommendedName>
</protein>
<dbReference type="Proteomes" id="UP001140513">
    <property type="component" value="Unassembled WGS sequence"/>
</dbReference>
<dbReference type="GeneID" id="80915219"/>
<reference evidence="8" key="1">
    <citation type="submission" date="2022-10" db="EMBL/GenBank/DDBJ databases">
        <title>Tapping the CABI collections for fungal endophytes: first genome assemblies for Collariella, Neodidymelliopsis, Ascochyta clinopodiicola, Didymella pomorum, Didymosphaeria variabile, Neocosmospora piperis and Neocucurbitaria cava.</title>
        <authorList>
            <person name="Hill R."/>
        </authorList>
    </citation>
    <scope>NUCLEOTIDE SEQUENCE</scope>
    <source>
        <strain evidence="8">IMI 356815</strain>
    </source>
</reference>
<evidence type="ECO:0000256" key="2">
    <source>
        <dbReference type="ARBA" id="ARBA00022448"/>
    </source>
</evidence>
<dbReference type="GO" id="GO:0016020">
    <property type="term" value="C:membrane"/>
    <property type="evidence" value="ECO:0007669"/>
    <property type="project" value="UniProtKB-SubCell"/>
</dbReference>
<evidence type="ECO:0000313" key="9">
    <source>
        <dbReference type="Proteomes" id="UP001140513"/>
    </source>
</evidence>
<keyword evidence="4 7" id="KW-1133">Transmembrane helix</keyword>
<feature type="compositionally biased region" description="Basic and acidic residues" evidence="6">
    <location>
        <begin position="1"/>
        <end position="10"/>
    </location>
</feature>
<name>A0A9W9C4Z8_9PLEO</name>
<dbReference type="GO" id="GO:0022857">
    <property type="term" value="F:transmembrane transporter activity"/>
    <property type="evidence" value="ECO:0007669"/>
    <property type="project" value="TreeGrafter"/>
</dbReference>
<proteinExistence type="predicted"/>
<dbReference type="EMBL" id="JAPEUX010000009">
    <property type="protein sequence ID" value="KAJ4345556.1"/>
    <property type="molecule type" value="Genomic_DNA"/>
</dbReference>
<evidence type="ECO:0000256" key="1">
    <source>
        <dbReference type="ARBA" id="ARBA00004141"/>
    </source>
</evidence>
<dbReference type="RefSeq" id="XP_056065720.1">
    <property type="nucleotide sequence ID" value="XM_056220417.1"/>
</dbReference>
<keyword evidence="2" id="KW-0813">Transport</keyword>
<dbReference type="SUPFAM" id="SSF103473">
    <property type="entry name" value="MFS general substrate transporter"/>
    <property type="match status" value="1"/>
</dbReference>
<evidence type="ECO:0000256" key="6">
    <source>
        <dbReference type="SAM" id="MobiDB-lite"/>
    </source>
</evidence>
<evidence type="ECO:0000313" key="8">
    <source>
        <dbReference type="EMBL" id="KAJ4345556.1"/>
    </source>
</evidence>
<evidence type="ECO:0000256" key="4">
    <source>
        <dbReference type="ARBA" id="ARBA00022989"/>
    </source>
</evidence>
<feature type="transmembrane region" description="Helical" evidence="7">
    <location>
        <begin position="119"/>
        <end position="142"/>
    </location>
</feature>
<organism evidence="8 9">
    <name type="scientific">Didymosphaeria variabile</name>
    <dbReference type="NCBI Taxonomy" id="1932322"/>
    <lineage>
        <taxon>Eukaryota</taxon>
        <taxon>Fungi</taxon>
        <taxon>Dikarya</taxon>
        <taxon>Ascomycota</taxon>
        <taxon>Pezizomycotina</taxon>
        <taxon>Dothideomycetes</taxon>
        <taxon>Pleosporomycetidae</taxon>
        <taxon>Pleosporales</taxon>
        <taxon>Massarineae</taxon>
        <taxon>Didymosphaeriaceae</taxon>
        <taxon>Didymosphaeria</taxon>
    </lineage>
</organism>
<feature type="region of interest" description="Disordered" evidence="6">
    <location>
        <begin position="1"/>
        <end position="24"/>
    </location>
</feature>
<dbReference type="Gene3D" id="1.20.1250.20">
    <property type="entry name" value="MFS general substrate transporter like domains"/>
    <property type="match status" value="1"/>
</dbReference>
<feature type="transmembrane region" description="Helical" evidence="7">
    <location>
        <begin position="85"/>
        <end position="107"/>
    </location>
</feature>
<comment type="caution">
    <text evidence="8">The sequence shown here is derived from an EMBL/GenBank/DDBJ whole genome shotgun (WGS) entry which is preliminary data.</text>
</comment>
<dbReference type="InterPro" id="IPR036259">
    <property type="entry name" value="MFS_trans_sf"/>
</dbReference>
<feature type="transmembrane region" description="Helical" evidence="7">
    <location>
        <begin position="38"/>
        <end position="55"/>
    </location>
</feature>
<evidence type="ECO:0000256" key="5">
    <source>
        <dbReference type="ARBA" id="ARBA00023136"/>
    </source>
</evidence>
<evidence type="ECO:0000256" key="3">
    <source>
        <dbReference type="ARBA" id="ARBA00022692"/>
    </source>
</evidence>
<evidence type="ECO:0008006" key="10">
    <source>
        <dbReference type="Google" id="ProtNLM"/>
    </source>
</evidence>
<comment type="subcellular location">
    <subcellularLocation>
        <location evidence="1">Membrane</location>
        <topology evidence="1">Multi-pass membrane protein</topology>
    </subcellularLocation>
</comment>
<dbReference type="OrthoDB" id="2985014at2759"/>
<gene>
    <name evidence="8" type="ORF">N0V89_011689</name>
</gene>
<keyword evidence="3 7" id="KW-0812">Transmembrane</keyword>
<keyword evidence="5 7" id="KW-0472">Membrane</keyword>
<sequence length="145" mass="16099">MASEKAEVERPGASTNSDSDLEGIAPGDVNEKRLLRKLDLRLLPAVSILYLLSFLDRSNVANARLEGLLNDLKQSNGKPMTGNQYLTGLTLYFIGYVLFELPCNIVLKRTTPKFWLPTLTIAWGIVATLMGFTQNMAGFFAVRFL</sequence>
<dbReference type="PANTHER" id="PTHR43791">
    <property type="entry name" value="PERMEASE-RELATED"/>
    <property type="match status" value="1"/>
</dbReference>
<evidence type="ECO:0000256" key="7">
    <source>
        <dbReference type="SAM" id="Phobius"/>
    </source>
</evidence>
<accession>A0A9W9C4Z8</accession>
<keyword evidence="9" id="KW-1185">Reference proteome</keyword>
<dbReference type="PANTHER" id="PTHR43791:SF22">
    <property type="entry name" value="TRANSPORTER, PUTATIVE (AFU_ORTHOLOGUE AFUA_6G11320)-RELATED"/>
    <property type="match status" value="1"/>
</dbReference>